<evidence type="ECO:0000313" key="3">
    <source>
        <dbReference type="EMBL" id="GMN72435.1"/>
    </source>
</evidence>
<feature type="compositionally biased region" description="Gly residues" evidence="1">
    <location>
        <begin position="1"/>
        <end position="16"/>
    </location>
</feature>
<gene>
    <name evidence="2" type="ORF">TIFTF001_052836</name>
    <name evidence="3" type="ORF">TIFTF001_052857</name>
</gene>
<sequence length="122" mass="13558">MGLGDGGGRQAGGEAGEGARSGVDSSWTATAREEPGLSRRTTGKLDIGRLFHQSLLEERRWLGWGRRRSNLIVRSRNILEASEMMSFKDEVPPLPPILNPNPTGMDEVLPFFLHSEKHPFFE</sequence>
<proteinExistence type="predicted"/>
<name>A0AA88EDF4_FICCA</name>
<reference evidence="3" key="1">
    <citation type="submission" date="2023-07" db="EMBL/GenBank/DDBJ databases">
        <title>draft genome sequence of fig (Ficus carica).</title>
        <authorList>
            <person name="Takahashi T."/>
            <person name="Nishimura K."/>
        </authorList>
    </citation>
    <scope>NUCLEOTIDE SEQUENCE</scope>
</reference>
<evidence type="ECO:0000313" key="2">
    <source>
        <dbReference type="EMBL" id="GMN72338.1"/>
    </source>
</evidence>
<keyword evidence="4" id="KW-1185">Reference proteome</keyword>
<protein>
    <submittedName>
        <fullName evidence="3">Uncharacterized protein</fullName>
    </submittedName>
</protein>
<accession>A0AA88EDF4</accession>
<feature type="region of interest" description="Disordered" evidence="1">
    <location>
        <begin position="1"/>
        <end position="41"/>
    </location>
</feature>
<evidence type="ECO:0000313" key="4">
    <source>
        <dbReference type="Proteomes" id="UP001187192"/>
    </source>
</evidence>
<organism evidence="3 4">
    <name type="scientific">Ficus carica</name>
    <name type="common">Common fig</name>
    <dbReference type="NCBI Taxonomy" id="3494"/>
    <lineage>
        <taxon>Eukaryota</taxon>
        <taxon>Viridiplantae</taxon>
        <taxon>Streptophyta</taxon>
        <taxon>Embryophyta</taxon>
        <taxon>Tracheophyta</taxon>
        <taxon>Spermatophyta</taxon>
        <taxon>Magnoliopsida</taxon>
        <taxon>eudicotyledons</taxon>
        <taxon>Gunneridae</taxon>
        <taxon>Pentapetalae</taxon>
        <taxon>rosids</taxon>
        <taxon>fabids</taxon>
        <taxon>Rosales</taxon>
        <taxon>Moraceae</taxon>
        <taxon>Ficeae</taxon>
        <taxon>Ficus</taxon>
    </lineage>
</organism>
<dbReference type="EMBL" id="BTGU01011627">
    <property type="protein sequence ID" value="GMN72338.1"/>
    <property type="molecule type" value="Genomic_DNA"/>
</dbReference>
<dbReference type="EMBL" id="BTGU01011651">
    <property type="protein sequence ID" value="GMN72435.1"/>
    <property type="molecule type" value="Genomic_DNA"/>
</dbReference>
<dbReference type="Proteomes" id="UP001187192">
    <property type="component" value="Unassembled WGS sequence"/>
</dbReference>
<comment type="caution">
    <text evidence="3">The sequence shown here is derived from an EMBL/GenBank/DDBJ whole genome shotgun (WGS) entry which is preliminary data.</text>
</comment>
<dbReference type="AlphaFoldDB" id="A0AA88EDF4"/>
<evidence type="ECO:0000256" key="1">
    <source>
        <dbReference type="SAM" id="MobiDB-lite"/>
    </source>
</evidence>